<feature type="domain" description="YjeF C-terminal" evidence="7">
    <location>
        <begin position="8"/>
        <end position="292"/>
    </location>
</feature>
<evidence type="ECO:0000256" key="6">
    <source>
        <dbReference type="HAMAP-Rule" id="MF_01965"/>
    </source>
</evidence>
<dbReference type="PANTHER" id="PTHR12592:SF0">
    <property type="entry name" value="ATP-DEPENDENT (S)-NAD(P)H-HYDRATE DEHYDRATASE"/>
    <property type="match status" value="1"/>
</dbReference>
<comment type="caution">
    <text evidence="6">Lacks conserved residue(s) required for the propagation of feature annotation.</text>
</comment>
<evidence type="ECO:0000256" key="4">
    <source>
        <dbReference type="ARBA" id="ARBA00023027"/>
    </source>
</evidence>
<dbReference type="CDD" id="cd01171">
    <property type="entry name" value="YXKO-related"/>
    <property type="match status" value="1"/>
</dbReference>
<accession>A0ABP7BJB5</accession>
<comment type="catalytic activity">
    <reaction evidence="6">
        <text>(6S)-NADHX + ADP = AMP + phosphate + NADH + H(+)</text>
        <dbReference type="Rhea" id="RHEA:32223"/>
        <dbReference type="ChEBI" id="CHEBI:15378"/>
        <dbReference type="ChEBI" id="CHEBI:43474"/>
        <dbReference type="ChEBI" id="CHEBI:57945"/>
        <dbReference type="ChEBI" id="CHEBI:64074"/>
        <dbReference type="ChEBI" id="CHEBI:456215"/>
        <dbReference type="ChEBI" id="CHEBI:456216"/>
        <dbReference type="EC" id="4.2.1.136"/>
    </reaction>
</comment>
<dbReference type="PANTHER" id="PTHR12592">
    <property type="entry name" value="ATP-DEPENDENT (S)-NAD(P)H-HYDRATE DEHYDRATASE FAMILY MEMBER"/>
    <property type="match status" value="1"/>
</dbReference>
<dbReference type="EMBL" id="BAAAYV010000011">
    <property type="protein sequence ID" value="GAA3661657.1"/>
    <property type="molecule type" value="Genomic_DNA"/>
</dbReference>
<comment type="caution">
    <text evidence="8">The sequence shown here is derived from an EMBL/GenBank/DDBJ whole genome shotgun (WGS) entry which is preliminary data.</text>
</comment>
<dbReference type="InterPro" id="IPR000631">
    <property type="entry name" value="CARKD"/>
</dbReference>
<evidence type="ECO:0000313" key="9">
    <source>
        <dbReference type="Proteomes" id="UP001410795"/>
    </source>
</evidence>
<dbReference type="SUPFAM" id="SSF53613">
    <property type="entry name" value="Ribokinase-like"/>
    <property type="match status" value="1"/>
</dbReference>
<dbReference type="RefSeq" id="WP_221856252.1">
    <property type="nucleotide sequence ID" value="NZ_BAAAYV010000011.1"/>
</dbReference>
<dbReference type="EC" id="4.2.1.136" evidence="6"/>
<comment type="subunit">
    <text evidence="6">Homotetramer.</text>
</comment>
<feature type="binding site" evidence="6">
    <location>
        <position position="43"/>
    </location>
    <ligand>
        <name>(6S)-NADPHX</name>
        <dbReference type="ChEBI" id="CHEBI:64076"/>
    </ligand>
</feature>
<dbReference type="HAMAP" id="MF_01965">
    <property type="entry name" value="NADHX_dehydratase"/>
    <property type="match status" value="1"/>
</dbReference>
<sequence length="293" mass="29618">MPPRTRTVDRRALRRWALPDPGASKYDRGTVLVVGGALSSPGAVSLAGVAALRVGAGRITLAVARSVAPALGVGVPEAGVVALPETTEGSVRPDAYEAVLPVLSSAQAVLIGPGLDDVDSAARLVEALAAEARENTAFVLDAYALGAVAKRPGLVDPLRGRLVMTPSPTELGVLLGEDDVPPDRPGAMRRAAREVARRYAAAVATQALVAEADGATWRFREGGPGLGTSGSGDVLAGAVAGFAARGTGPVGAAVWGTHVHAAADRLLAPVRGGVGYLAREIPDRFPGLIASSS</sequence>
<comment type="similarity">
    <text evidence="6">Belongs to the NnrD/CARKD family.</text>
</comment>
<protein>
    <recommendedName>
        <fullName evidence="6">ADP-dependent (S)-NAD(P)H-hydrate dehydratase</fullName>
        <ecNumber evidence="6">4.2.1.136</ecNumber>
    </recommendedName>
    <alternativeName>
        <fullName evidence="6">ADP-dependent NAD(P)HX dehydratase</fullName>
    </alternativeName>
</protein>
<keyword evidence="3 6" id="KW-0521">NADP</keyword>
<keyword evidence="2 6" id="KW-0067">ATP-binding</keyword>
<comment type="catalytic activity">
    <reaction evidence="6">
        <text>(6S)-NADPHX + ADP = AMP + phosphate + NADPH + H(+)</text>
        <dbReference type="Rhea" id="RHEA:32235"/>
        <dbReference type="ChEBI" id="CHEBI:15378"/>
        <dbReference type="ChEBI" id="CHEBI:43474"/>
        <dbReference type="ChEBI" id="CHEBI:57783"/>
        <dbReference type="ChEBI" id="CHEBI:64076"/>
        <dbReference type="ChEBI" id="CHEBI:456215"/>
        <dbReference type="ChEBI" id="CHEBI:456216"/>
        <dbReference type="EC" id="4.2.1.136"/>
    </reaction>
</comment>
<keyword evidence="4 6" id="KW-0520">NAD</keyword>
<feature type="binding site" evidence="6">
    <location>
        <position position="233"/>
    </location>
    <ligand>
        <name>(6S)-NADPHX</name>
        <dbReference type="ChEBI" id="CHEBI:64076"/>
    </ligand>
</feature>
<keyword evidence="1 6" id="KW-0547">Nucleotide-binding</keyword>
<dbReference type="Gene3D" id="3.40.1190.20">
    <property type="match status" value="1"/>
</dbReference>
<keyword evidence="9" id="KW-1185">Reference proteome</keyword>
<evidence type="ECO:0000259" key="7">
    <source>
        <dbReference type="PROSITE" id="PS51383"/>
    </source>
</evidence>
<organism evidence="8 9">
    <name type="scientific">Microbacterium marinilacus</name>
    <dbReference type="NCBI Taxonomy" id="415209"/>
    <lineage>
        <taxon>Bacteria</taxon>
        <taxon>Bacillati</taxon>
        <taxon>Actinomycetota</taxon>
        <taxon>Actinomycetes</taxon>
        <taxon>Micrococcales</taxon>
        <taxon>Microbacteriaceae</taxon>
        <taxon>Microbacterium</taxon>
    </lineage>
</organism>
<evidence type="ECO:0000256" key="2">
    <source>
        <dbReference type="ARBA" id="ARBA00022840"/>
    </source>
</evidence>
<dbReference type="Pfam" id="PF01256">
    <property type="entry name" value="Carb_kinase"/>
    <property type="match status" value="1"/>
</dbReference>
<feature type="binding site" evidence="6">
    <location>
        <position position="114"/>
    </location>
    <ligand>
        <name>(6S)-NADPHX</name>
        <dbReference type="ChEBI" id="CHEBI:64076"/>
    </ligand>
</feature>
<dbReference type="PROSITE" id="PS51383">
    <property type="entry name" value="YJEF_C_3"/>
    <property type="match status" value="1"/>
</dbReference>
<dbReference type="InterPro" id="IPR029056">
    <property type="entry name" value="Ribokinase-like"/>
</dbReference>
<proteinExistence type="inferred from homology"/>
<evidence type="ECO:0000256" key="5">
    <source>
        <dbReference type="ARBA" id="ARBA00023239"/>
    </source>
</evidence>
<comment type="function">
    <text evidence="6">Catalyzes the dehydration of the S-form of NAD(P)HX at the expense of ADP, which is converted to AMP. Together with NAD(P)HX epimerase, which catalyzes the epimerization of the S- and R-forms, the enzyme allows the repair of both epimers of NAD(P)HX, a damaged form of NAD(P)H that is a result of enzymatic or heat-dependent hydration.</text>
</comment>
<dbReference type="Proteomes" id="UP001410795">
    <property type="component" value="Unassembled WGS sequence"/>
</dbReference>
<gene>
    <name evidence="6" type="primary">nnrD</name>
    <name evidence="8" type="ORF">GCM10022202_23760</name>
</gene>
<comment type="cofactor">
    <cofactor evidence="6">
        <name>Mg(2+)</name>
        <dbReference type="ChEBI" id="CHEBI:18420"/>
    </cofactor>
</comment>
<evidence type="ECO:0000256" key="3">
    <source>
        <dbReference type="ARBA" id="ARBA00022857"/>
    </source>
</evidence>
<evidence type="ECO:0000256" key="1">
    <source>
        <dbReference type="ARBA" id="ARBA00022741"/>
    </source>
</evidence>
<keyword evidence="5 6" id="KW-0456">Lyase</keyword>
<evidence type="ECO:0000313" key="8">
    <source>
        <dbReference type="EMBL" id="GAA3661657.1"/>
    </source>
</evidence>
<feature type="binding site" evidence="6">
    <location>
        <position position="232"/>
    </location>
    <ligand>
        <name>AMP</name>
        <dbReference type="ChEBI" id="CHEBI:456215"/>
    </ligand>
</feature>
<reference evidence="9" key="1">
    <citation type="journal article" date="2019" name="Int. J. Syst. Evol. Microbiol.">
        <title>The Global Catalogue of Microorganisms (GCM) 10K type strain sequencing project: providing services to taxonomists for standard genome sequencing and annotation.</title>
        <authorList>
            <consortium name="The Broad Institute Genomics Platform"/>
            <consortium name="The Broad Institute Genome Sequencing Center for Infectious Disease"/>
            <person name="Wu L."/>
            <person name="Ma J."/>
        </authorList>
    </citation>
    <scope>NUCLEOTIDE SEQUENCE [LARGE SCALE GENOMIC DNA]</scope>
    <source>
        <strain evidence="9">JCM 16546</strain>
    </source>
</reference>
<name>A0ABP7BJB5_9MICO</name>